<dbReference type="InterPro" id="IPR009057">
    <property type="entry name" value="Homeodomain-like_sf"/>
</dbReference>
<feature type="compositionally biased region" description="Low complexity" evidence="1">
    <location>
        <begin position="2012"/>
        <end position="2023"/>
    </location>
</feature>
<feature type="domain" description="SANT" evidence="3">
    <location>
        <begin position="1162"/>
        <end position="1213"/>
    </location>
</feature>
<dbReference type="Pfam" id="PF00249">
    <property type="entry name" value="Myb_DNA-binding"/>
    <property type="match status" value="1"/>
</dbReference>
<evidence type="ECO:0000259" key="2">
    <source>
        <dbReference type="PROSITE" id="PS50090"/>
    </source>
</evidence>
<feature type="compositionally biased region" description="Polar residues" evidence="1">
    <location>
        <begin position="1339"/>
        <end position="1353"/>
    </location>
</feature>
<feature type="compositionally biased region" description="Basic and acidic residues" evidence="1">
    <location>
        <begin position="1249"/>
        <end position="1260"/>
    </location>
</feature>
<dbReference type="GO" id="GO:0006357">
    <property type="term" value="P:regulation of transcription by RNA polymerase II"/>
    <property type="evidence" value="ECO:0007669"/>
    <property type="project" value="TreeGrafter"/>
</dbReference>
<feature type="compositionally biased region" description="Basic and acidic residues" evidence="1">
    <location>
        <begin position="510"/>
        <end position="524"/>
    </location>
</feature>
<feature type="compositionally biased region" description="Pro residues" evidence="1">
    <location>
        <begin position="2104"/>
        <end position="2120"/>
    </location>
</feature>
<feature type="domain" description="Myb-like" evidence="2">
    <location>
        <begin position="1431"/>
        <end position="1492"/>
    </location>
</feature>
<evidence type="ECO:0000259" key="3">
    <source>
        <dbReference type="PROSITE" id="PS51293"/>
    </source>
</evidence>
<feature type="compositionally biased region" description="Basic residues" evidence="1">
    <location>
        <begin position="1217"/>
        <end position="1232"/>
    </location>
</feature>
<feature type="compositionally biased region" description="Polar residues" evidence="1">
    <location>
        <begin position="838"/>
        <end position="849"/>
    </location>
</feature>
<dbReference type="PROSITE" id="PS50090">
    <property type="entry name" value="MYB_LIKE"/>
    <property type="match status" value="1"/>
</dbReference>
<feature type="compositionally biased region" description="Polar residues" evidence="1">
    <location>
        <begin position="1763"/>
        <end position="1788"/>
    </location>
</feature>
<dbReference type="GO" id="GO:0042729">
    <property type="term" value="C:DASH complex"/>
    <property type="evidence" value="ECO:0007669"/>
    <property type="project" value="InterPro"/>
</dbReference>
<dbReference type="Gene3D" id="1.10.10.60">
    <property type="entry name" value="Homeodomain-like"/>
    <property type="match status" value="1"/>
</dbReference>
<dbReference type="InterPro" id="IPR013958">
    <property type="entry name" value="DASH_Dad1"/>
</dbReference>
<gene>
    <name evidence="4" type="ORF">FLONG3_1507</name>
</gene>
<feature type="compositionally biased region" description="Basic and acidic residues" evidence="1">
    <location>
        <begin position="419"/>
        <end position="451"/>
    </location>
</feature>
<protein>
    <submittedName>
        <fullName evidence="4">Uncharacterized protein</fullName>
    </submittedName>
</protein>
<sequence>MPSRPPLSATRQSPRDRSPDRFDRGAQYPDGDRRRPSEARVGNGGFPPNRDFGDPLRREPPRGPKALIDAPSGPRGGGFGGEFRGGRGRGRGRGWSSRDDSRDRGRDRDMDFRDRYRDDRSRERDRDRDWREPRDFRSRRSPIGRARSPTRDFRDRDRDGPLGVDADRSRRGSRDGGPPSAGSSSSDPQFNMAPYPRGGGFHRGRGRGRGDWSSERGRGRGPYMDDRGDRYPRSRSQEGRWGRDRDERDRMDRMDRYADPDVRHNIRDDRGDPRDRELFRNKLEARANAGHDSGLSSKEVSPPPSVAPSAPTFGPPVSRGLSIGEGYVSASAATKIPPTAPRAFGDRPPSAGHDPTMPPMGMGKAMIHDGPSIPVGPRAQQPPPPRPSSKQWINPNLKKAPDSPKMMRSPSFVHQRPALRRDSSQYDHYNEDERRPRSSDAKSDTHYDNRARSNYSAEPGEITVKSERESQSARASIDRDTRPTNASRRDSYRSGPSPTMESMPRFSQVSDERTREMREPPREVPRRKRIRPDLKVVRFEVPPKPAPVEQNSESDDDEDMADYFDMEIGKTEAELSKLEKPKLPTQVIARFAALSHGSMVKIVGEGEGLLKMVEDLPEAANKLIAEETKEPVPKEQDEKPDVEMTDATEGANQVESEPPKQPQQENRMESEPKPEIHVRSEEPIVEPAPKSSPEVTKRTTEQVVERPTERSDKLPEKPAEKPVEKQVDEPDERSEEQPTQKTNHESKNLSEDSNEKLVKKPSEKPVEDVVQQPAEETPRDEPAVSTLGHEAEEMDVDEPVVETTLETSVPVTDRKVKDPVPATPETTVKELPAEPAETSDTILHGTNESPVAKPKEDKPSDAPVEATAETPSRVQTEKANESPSGASTGKRNGSVTETPVKAPAELQLETPTEKPETTVRRHIENEDAPVAVIAPNVVLQTTETVSKPPSTPSQVDDDETESEDDSFMNLDTVRQYMTTPPIDSLPDFGCQRWDKDKDFMDSLESASVLDDFVLEHLDKMHLEKSAEQDHDKKIYSDNYHRYLDFTTSSDPAAVKSRGKFSVSTGIEFTGTVTPEPKHEGSGRGRRFATERDLERVLQASMREDEERKERELRMQQEKYRTDKEAVIPDMIWTQEEKDNTNYIDRSGYTPVDRLVSAWRILPPVNNFTEEEASLFEKRYLEAPKQWGRVAEAIPHRDFGTCIQYYYMNKKDLNLKEKLKKQPKRRRKGKAKQRSSALVSELGNGDGETEENHDTGENGERRRPRRAAAPTWGFEQPPIDTEASTPNATPGRRGGSAKVDHPEKVDGRKRRRGPKEKEPKAPKTNQTLAAAPGPGKGRSRSNSRALNTDGTTTPLPVAEGHRLPSQFEQHPAGIQPPFSVQQQPIQTLERPQSVAPSSISEVMAAPSLRPDPPPQPAMATFNLTHQSSERKAPTQASSYWSVSESNDFPLLLRSFGSDWTAIAAHMGSKTAVMVKNYYVRQKDQGKSEWEGLVQEADRKKLSGEKLPDPPQPTTGGRGRRYDSSAAASRPLAVAPGIEMHNETPPQPKMESAAGQPPRGPQFSTFGGVPIAQAPVQQQPLVQSQQPMAINQQHPTAQPVAQAMSPGQRPLQAPVQPFRLGEREPAARVPLPQKASSRPPGAEPREQRPLAAAQPLQPSRNEAAMMEHNAQMERQKMEMQMREQEQREMARQSERQTLRVKQEREMTPQPHHYEPFAHHRQQGSLGGQPLSRPPQEPGRPPSYGPPVQQQAPVQPVRNLMGEQPQVRSPQMGTPTSRPVSSLQQRPSSGSMHEPFGSATPQSGTPVQTPAAAPPRPPEPRKGGLNIMSLLNDDPPPQPKRVNDVTSTPTRPSPTPPPQTSMSGRPLPGPAPPSQMRREPESYSPFARGTPSMPPLKPTYADSPQPPHMGTSRASIGVSHEAANAAAERDYYRQNPYQSANHSRTNSPQGGHRYPPPGPPQYQNQGYPTSYAATGQPAHAGSPGGQYGHHPSSSRSREIPQGGREASWPPPQQGPPSMQQPGGWTSQPPPNTSQPPQQQQQQQQSWPTQHPGSKPQTPAPSWAASQPPSQPPPQQAHHMPMRDDGRGPYYSGGPGMPPQQHQMQGRYPPPVSRGPESVPPPAQAYPRYASTPGPGQPRDPREMPGRSFTPMGYDARGPPPSAAPVCSMASHSRSASAMGGHEKTYFEQQREALLGEIAMSFEHVLANINKLNRSLEAVTAVGNEFSSVEALWSQFENVMAKDEKAEGTAEQADQTEQHDDTMEGDTMVKHEGA</sequence>
<feature type="compositionally biased region" description="Basic and acidic residues" evidence="1">
    <location>
        <begin position="624"/>
        <end position="642"/>
    </location>
</feature>
<dbReference type="GO" id="GO:0034967">
    <property type="term" value="C:Set3 complex"/>
    <property type="evidence" value="ECO:0007669"/>
    <property type="project" value="TreeGrafter"/>
</dbReference>
<organism evidence="4 5">
    <name type="scientific">Fusarium longipes</name>
    <dbReference type="NCBI Taxonomy" id="694270"/>
    <lineage>
        <taxon>Eukaryota</taxon>
        <taxon>Fungi</taxon>
        <taxon>Dikarya</taxon>
        <taxon>Ascomycota</taxon>
        <taxon>Pezizomycotina</taxon>
        <taxon>Sordariomycetes</taxon>
        <taxon>Hypocreomycetidae</taxon>
        <taxon>Hypocreales</taxon>
        <taxon>Nectriaceae</taxon>
        <taxon>Fusarium</taxon>
    </lineage>
</organism>
<feature type="compositionally biased region" description="Basic and acidic residues" evidence="1">
    <location>
        <begin position="735"/>
        <end position="767"/>
    </location>
</feature>
<dbReference type="InterPro" id="IPR051571">
    <property type="entry name" value="N-CoR_corepressor"/>
</dbReference>
<feature type="compositionally biased region" description="Basic and acidic residues" evidence="1">
    <location>
        <begin position="13"/>
        <end position="38"/>
    </location>
</feature>
<feature type="compositionally biased region" description="Low complexity" evidence="1">
    <location>
        <begin position="176"/>
        <end position="188"/>
    </location>
</feature>
<feature type="region of interest" description="Disordered" evidence="1">
    <location>
        <begin position="1416"/>
        <end position="1435"/>
    </location>
</feature>
<feature type="region of interest" description="Disordered" evidence="1">
    <location>
        <begin position="1068"/>
        <end position="1088"/>
    </location>
</feature>
<feature type="compositionally biased region" description="Basic and acidic residues" evidence="1">
    <location>
        <begin position="695"/>
        <end position="728"/>
    </location>
</feature>
<feature type="compositionally biased region" description="Gly residues" evidence="1">
    <location>
        <begin position="74"/>
        <end position="83"/>
    </location>
</feature>
<proteinExistence type="predicted"/>
<feature type="compositionally biased region" description="Polar residues" evidence="1">
    <location>
        <begin position="881"/>
        <end position="897"/>
    </location>
</feature>
<feature type="compositionally biased region" description="Basic and acidic residues" evidence="1">
    <location>
        <begin position="2252"/>
        <end position="2270"/>
    </location>
</feature>
<feature type="compositionally biased region" description="Low complexity" evidence="1">
    <location>
        <begin position="1743"/>
        <end position="1754"/>
    </location>
</feature>
<dbReference type="OrthoDB" id="10258692at2759"/>
<feature type="compositionally biased region" description="Basic and acidic residues" evidence="1">
    <location>
        <begin position="911"/>
        <end position="925"/>
    </location>
</feature>
<feature type="compositionally biased region" description="Basic and acidic residues" evidence="1">
    <location>
        <begin position="149"/>
        <end position="174"/>
    </location>
</feature>
<accession>A0A395T6L5</accession>
<dbReference type="PANTHER" id="PTHR13992">
    <property type="entry name" value="NUCLEAR RECEPTOR CO-REPRESSOR RELATED NCOR"/>
    <property type="match status" value="1"/>
</dbReference>
<feature type="compositionally biased region" description="Basic and acidic residues" evidence="1">
    <location>
        <begin position="51"/>
        <end position="62"/>
    </location>
</feature>
<feature type="compositionally biased region" description="Basic and acidic residues" evidence="1">
    <location>
        <begin position="1495"/>
        <end position="1506"/>
    </location>
</feature>
<evidence type="ECO:0000256" key="1">
    <source>
        <dbReference type="SAM" id="MobiDB-lite"/>
    </source>
</evidence>
<feature type="compositionally biased region" description="Polar residues" evidence="1">
    <location>
        <begin position="1932"/>
        <end position="1944"/>
    </location>
</feature>
<dbReference type="Gene3D" id="1.20.58.1880">
    <property type="match status" value="1"/>
</dbReference>
<dbReference type="InterPro" id="IPR001005">
    <property type="entry name" value="SANT/Myb"/>
</dbReference>
<keyword evidence="5" id="KW-1185">Reference proteome</keyword>
<dbReference type="STRING" id="694270.A0A395T6L5"/>
<feature type="compositionally biased region" description="Pro residues" evidence="1">
    <location>
        <begin position="1729"/>
        <end position="1742"/>
    </location>
</feature>
<feature type="compositionally biased region" description="Low complexity" evidence="1">
    <location>
        <begin position="2031"/>
        <end position="2064"/>
    </location>
</feature>
<feature type="region of interest" description="Disordered" evidence="1">
    <location>
        <begin position="1495"/>
        <end position="2147"/>
    </location>
</feature>
<evidence type="ECO:0000313" key="5">
    <source>
        <dbReference type="Proteomes" id="UP000266234"/>
    </source>
</evidence>
<dbReference type="SMART" id="SM00717">
    <property type="entry name" value="SANT"/>
    <property type="match status" value="2"/>
</dbReference>
<feature type="compositionally biased region" description="Polar residues" evidence="1">
    <location>
        <begin position="1796"/>
        <end position="1805"/>
    </location>
</feature>
<feature type="region of interest" description="Disordered" evidence="1">
    <location>
        <begin position="1216"/>
        <end position="1358"/>
    </location>
</feature>
<dbReference type="Proteomes" id="UP000266234">
    <property type="component" value="Unassembled WGS sequence"/>
</dbReference>
<evidence type="ECO:0000313" key="4">
    <source>
        <dbReference type="EMBL" id="RGP80358.1"/>
    </source>
</evidence>
<feature type="region of interest" description="Disordered" evidence="1">
    <location>
        <begin position="621"/>
        <end position="964"/>
    </location>
</feature>
<dbReference type="PROSITE" id="PS51293">
    <property type="entry name" value="SANT"/>
    <property type="match status" value="1"/>
</dbReference>
<feature type="compositionally biased region" description="Basic and acidic residues" evidence="1">
    <location>
        <begin position="96"/>
        <end position="138"/>
    </location>
</feature>
<name>A0A395T6L5_9HYPO</name>
<reference evidence="4 5" key="1">
    <citation type="journal article" date="2018" name="PLoS Pathog.">
        <title>Evolution of structural diversity of trichothecenes, a family of toxins produced by plant pathogenic and entomopathogenic fungi.</title>
        <authorList>
            <person name="Proctor R.H."/>
            <person name="McCormick S.P."/>
            <person name="Kim H.S."/>
            <person name="Cardoza R.E."/>
            <person name="Stanley A.M."/>
            <person name="Lindo L."/>
            <person name="Kelly A."/>
            <person name="Brown D.W."/>
            <person name="Lee T."/>
            <person name="Vaughan M.M."/>
            <person name="Alexander N.J."/>
            <person name="Busman M."/>
            <person name="Gutierrez S."/>
        </authorList>
    </citation>
    <scope>NUCLEOTIDE SEQUENCE [LARGE SCALE GENOMIC DNA]</scope>
    <source>
        <strain evidence="4 5">NRRL 20695</strain>
    </source>
</reference>
<feature type="compositionally biased region" description="Basic and acidic residues" evidence="1">
    <location>
        <begin position="208"/>
        <end position="285"/>
    </location>
</feature>
<feature type="compositionally biased region" description="Acidic residues" evidence="1">
    <location>
        <begin position="955"/>
        <end position="964"/>
    </location>
</feature>
<feature type="region of interest" description="Disordered" evidence="1">
    <location>
        <begin position="2238"/>
        <end position="2270"/>
    </location>
</feature>
<feature type="region of interest" description="Disordered" evidence="1">
    <location>
        <begin position="1"/>
        <end position="530"/>
    </location>
</feature>
<dbReference type="SUPFAM" id="SSF46689">
    <property type="entry name" value="Homeodomain-like"/>
    <property type="match status" value="2"/>
</dbReference>
<dbReference type="CDD" id="cd00167">
    <property type="entry name" value="SANT"/>
    <property type="match status" value="1"/>
</dbReference>
<feature type="compositionally biased region" description="Polar residues" evidence="1">
    <location>
        <begin position="494"/>
        <end position="509"/>
    </location>
</feature>
<feature type="compositionally biased region" description="Basic and acidic residues" evidence="1">
    <location>
        <begin position="666"/>
        <end position="682"/>
    </location>
</feature>
<dbReference type="GO" id="GO:0072686">
    <property type="term" value="C:mitotic spindle"/>
    <property type="evidence" value="ECO:0007669"/>
    <property type="project" value="InterPro"/>
</dbReference>
<comment type="caution">
    <text evidence="4">The sequence shown here is derived from an EMBL/GenBank/DDBJ whole genome shotgun (WGS) entry which is preliminary data.</text>
</comment>
<dbReference type="InterPro" id="IPR017884">
    <property type="entry name" value="SANT_dom"/>
</dbReference>
<dbReference type="EMBL" id="PXOG01000032">
    <property type="protein sequence ID" value="RGP80358.1"/>
    <property type="molecule type" value="Genomic_DNA"/>
</dbReference>
<feature type="compositionally biased region" description="Basic and acidic residues" evidence="1">
    <location>
        <begin position="464"/>
        <end position="492"/>
    </location>
</feature>
<dbReference type="Pfam" id="PF08649">
    <property type="entry name" value="DASH_Dad1"/>
    <property type="match status" value="1"/>
</dbReference>
<feature type="compositionally biased region" description="Polar residues" evidence="1">
    <location>
        <begin position="938"/>
        <end position="954"/>
    </location>
</feature>
<dbReference type="PANTHER" id="PTHR13992:SF39">
    <property type="entry name" value="SMRTER, ISOFORM G"/>
    <property type="match status" value="1"/>
</dbReference>
<feature type="compositionally biased region" description="Basic and acidic residues" evidence="1">
    <location>
        <begin position="1075"/>
        <end position="1088"/>
    </location>
</feature>
<feature type="compositionally biased region" description="Basic and acidic residues" evidence="1">
    <location>
        <begin position="1668"/>
        <end position="1715"/>
    </location>
</feature>
<feature type="compositionally biased region" description="Low complexity" evidence="1">
    <location>
        <begin position="1567"/>
        <end position="1587"/>
    </location>
</feature>